<reference evidence="1 2" key="1">
    <citation type="journal article" date="2017" name="Nature">
        <title>Atmospheric trace gases support primary production in Antarctic desert surface soil.</title>
        <authorList>
            <person name="Ji M."/>
            <person name="Greening C."/>
            <person name="Vanwonterghem I."/>
            <person name="Carere C.R."/>
            <person name="Bay S.K."/>
            <person name="Steen J.A."/>
            <person name="Montgomery K."/>
            <person name="Lines T."/>
            <person name="Beardall J."/>
            <person name="van Dorst J."/>
            <person name="Snape I."/>
            <person name="Stott M.B."/>
            <person name="Hugenholtz P."/>
            <person name="Ferrari B.C."/>
        </authorList>
    </citation>
    <scope>NUCLEOTIDE SEQUENCE [LARGE SCALE GENOMIC DNA]</scope>
    <source>
        <strain evidence="1">RRmetagenome_bin12</strain>
    </source>
</reference>
<sequence>MPQPRTARSRVLLVDDDARLVHIVGFYLAARQAGADEAIIKPFNLTGLGAAVEALLPDTAAASA</sequence>
<organism evidence="1 2">
    <name type="scientific">Candidatus Aeolococcus gillhamiae</name>
    <dbReference type="NCBI Taxonomy" id="3127015"/>
    <lineage>
        <taxon>Bacteria</taxon>
        <taxon>Bacillati</taxon>
        <taxon>Candidatus Dormiibacterota</taxon>
        <taxon>Candidatus Dormibacteria</taxon>
        <taxon>Candidatus Aeolococcales</taxon>
        <taxon>Candidatus Aeolococcaceae</taxon>
        <taxon>Candidatus Aeolococcus</taxon>
    </lineage>
</organism>
<name>A0A2W5ZFB6_9BACT</name>
<dbReference type="AlphaFoldDB" id="A0A2W5ZFB6"/>
<dbReference type="InterPro" id="IPR011006">
    <property type="entry name" value="CheY-like_superfamily"/>
</dbReference>
<accession>A0A2W5ZFB6</accession>
<dbReference type="Proteomes" id="UP000248724">
    <property type="component" value="Unassembled WGS sequence"/>
</dbReference>
<evidence type="ECO:0000313" key="1">
    <source>
        <dbReference type="EMBL" id="PZR84053.1"/>
    </source>
</evidence>
<evidence type="ECO:0000313" key="2">
    <source>
        <dbReference type="Proteomes" id="UP000248724"/>
    </source>
</evidence>
<comment type="caution">
    <text evidence="1">The sequence shown here is derived from an EMBL/GenBank/DDBJ whole genome shotgun (WGS) entry which is preliminary data.</text>
</comment>
<protein>
    <submittedName>
        <fullName evidence="1">Uncharacterized protein</fullName>
    </submittedName>
</protein>
<dbReference type="SUPFAM" id="SSF52172">
    <property type="entry name" value="CheY-like"/>
    <property type="match status" value="1"/>
</dbReference>
<dbReference type="EMBL" id="QHBU01000013">
    <property type="protein sequence ID" value="PZR84053.1"/>
    <property type="molecule type" value="Genomic_DNA"/>
</dbReference>
<gene>
    <name evidence="1" type="ORF">DLM65_00695</name>
</gene>
<proteinExistence type="predicted"/>